<dbReference type="InParanoid" id="A8PG92"/>
<dbReference type="RefSeq" id="XP_001841171.2">
    <property type="nucleotide sequence ID" value="XM_001841119.2"/>
</dbReference>
<dbReference type="AlphaFoldDB" id="A8PG92"/>
<reference evidence="1 2" key="1">
    <citation type="journal article" date="2010" name="Proc. Natl. Acad. Sci. U.S.A.">
        <title>Insights into evolution of multicellular fungi from the assembled chromosomes of the mushroom Coprinopsis cinerea (Coprinus cinereus).</title>
        <authorList>
            <person name="Stajich J.E."/>
            <person name="Wilke S.K."/>
            <person name="Ahren D."/>
            <person name="Au C.H."/>
            <person name="Birren B.W."/>
            <person name="Borodovsky M."/>
            <person name="Burns C."/>
            <person name="Canback B."/>
            <person name="Casselton L.A."/>
            <person name="Cheng C.K."/>
            <person name="Deng J."/>
            <person name="Dietrich F.S."/>
            <person name="Fargo D.C."/>
            <person name="Farman M.L."/>
            <person name="Gathman A.C."/>
            <person name="Goldberg J."/>
            <person name="Guigo R."/>
            <person name="Hoegger P.J."/>
            <person name="Hooker J.B."/>
            <person name="Huggins A."/>
            <person name="James T.Y."/>
            <person name="Kamada T."/>
            <person name="Kilaru S."/>
            <person name="Kodira C."/>
            <person name="Kues U."/>
            <person name="Kupfer D."/>
            <person name="Kwan H.S."/>
            <person name="Lomsadze A."/>
            <person name="Li W."/>
            <person name="Lilly W.W."/>
            <person name="Ma L.J."/>
            <person name="Mackey A.J."/>
            <person name="Manning G."/>
            <person name="Martin F."/>
            <person name="Muraguchi H."/>
            <person name="Natvig D.O."/>
            <person name="Palmerini H."/>
            <person name="Ramesh M.A."/>
            <person name="Rehmeyer C.J."/>
            <person name="Roe B.A."/>
            <person name="Shenoy N."/>
            <person name="Stanke M."/>
            <person name="Ter-Hovhannisyan V."/>
            <person name="Tunlid A."/>
            <person name="Velagapudi R."/>
            <person name="Vision T.J."/>
            <person name="Zeng Q."/>
            <person name="Zolan M.E."/>
            <person name="Pukkila P.J."/>
        </authorList>
    </citation>
    <scope>NUCLEOTIDE SEQUENCE [LARGE SCALE GENOMIC DNA]</scope>
    <source>
        <strain evidence="2">Okayama-7 / 130 / ATCC MYA-4618 / FGSC 9003</strain>
    </source>
</reference>
<comment type="caution">
    <text evidence="1">The sequence shown here is derived from an EMBL/GenBank/DDBJ whole genome shotgun (WGS) entry which is preliminary data.</text>
</comment>
<name>A8PG92_COPC7</name>
<proteinExistence type="predicted"/>
<dbReference type="KEGG" id="cci:CC1G_13201"/>
<gene>
    <name evidence="1" type="ORF">CC1G_13201</name>
</gene>
<organism evidence="1 2">
    <name type="scientific">Coprinopsis cinerea (strain Okayama-7 / 130 / ATCC MYA-4618 / FGSC 9003)</name>
    <name type="common">Inky cap fungus</name>
    <name type="synonym">Hormographiella aspergillata</name>
    <dbReference type="NCBI Taxonomy" id="240176"/>
    <lineage>
        <taxon>Eukaryota</taxon>
        <taxon>Fungi</taxon>
        <taxon>Dikarya</taxon>
        <taxon>Basidiomycota</taxon>
        <taxon>Agaricomycotina</taxon>
        <taxon>Agaricomycetes</taxon>
        <taxon>Agaricomycetidae</taxon>
        <taxon>Agaricales</taxon>
        <taxon>Agaricineae</taxon>
        <taxon>Psathyrellaceae</taxon>
        <taxon>Coprinopsis</taxon>
    </lineage>
</organism>
<protein>
    <submittedName>
        <fullName evidence="1">Uncharacterized protein</fullName>
    </submittedName>
</protein>
<accession>A8PG92</accession>
<dbReference type="GeneID" id="6017851"/>
<evidence type="ECO:0000313" key="1">
    <source>
        <dbReference type="EMBL" id="EAU80643.2"/>
    </source>
</evidence>
<evidence type="ECO:0000313" key="2">
    <source>
        <dbReference type="Proteomes" id="UP000001861"/>
    </source>
</evidence>
<dbReference type="EMBL" id="AACS02000002">
    <property type="protein sequence ID" value="EAU80643.2"/>
    <property type="molecule type" value="Genomic_DNA"/>
</dbReference>
<dbReference type="Proteomes" id="UP000001861">
    <property type="component" value="Unassembled WGS sequence"/>
</dbReference>
<dbReference type="HOGENOM" id="CLU_2223140_0_0_1"/>
<dbReference type="VEuPathDB" id="FungiDB:CC1G_13201"/>
<keyword evidence="2" id="KW-1185">Reference proteome</keyword>
<sequence>MQNGLCPELQYFRWDDGDSTGLSDRTLLKFMRSRSGNVYYHDSRVVYLQEFAVTLQREQQFAFNILVTDPCSARGDSNHMHIRYPITIVIPLLVQGFAKGIEKSNT</sequence>